<dbReference type="EMBL" id="JAQHRD010000006">
    <property type="protein sequence ID" value="KAJ6440047.1"/>
    <property type="molecule type" value="Genomic_DNA"/>
</dbReference>
<evidence type="ECO:0000313" key="2">
    <source>
        <dbReference type="Proteomes" id="UP001163105"/>
    </source>
</evidence>
<proteinExistence type="predicted"/>
<dbReference type="Pfam" id="PF13238">
    <property type="entry name" value="AAA_18"/>
    <property type="match status" value="1"/>
</dbReference>
<dbReference type="Gene3D" id="3.40.50.300">
    <property type="entry name" value="P-loop containing nucleotide triphosphate hydrolases"/>
    <property type="match status" value="1"/>
</dbReference>
<keyword evidence="2" id="KW-1185">Reference proteome</keyword>
<gene>
    <name evidence="1" type="ORF">O9K51_07938</name>
</gene>
<evidence type="ECO:0000313" key="1">
    <source>
        <dbReference type="EMBL" id="KAJ6440047.1"/>
    </source>
</evidence>
<sequence length="197" mass="22075">MADVGTHIWINGFPGVGKLTVAMELHRLLPNSVLIDNHQLIDVVQLPRDHPDYNAQRERVRREAFAKWVHPQTDEESACGDRAAQLRQTLIFTDCLCDNEIGAEWAKGHLPAAEKGGRPFLPVYLTCAREENLRRVVSPGRTSGGRKKLVDAESVGRFLDKLRIFTFPGLGVEIDTTNMEPHETAQKIIQAMQQSAQ</sequence>
<protein>
    <submittedName>
        <fullName evidence="1">AAA domain-containing protein</fullName>
    </submittedName>
</protein>
<reference evidence="1" key="1">
    <citation type="submission" date="2023-01" db="EMBL/GenBank/DDBJ databases">
        <title>The growth and conidiation of Purpureocillium lavendulum are regulated by nitrogen source and histone H3K14 acetylation.</title>
        <authorList>
            <person name="Tang P."/>
            <person name="Han J."/>
            <person name="Zhang C."/>
            <person name="Tang P."/>
            <person name="Qi F."/>
            <person name="Zhang K."/>
            <person name="Liang L."/>
        </authorList>
    </citation>
    <scope>NUCLEOTIDE SEQUENCE</scope>
    <source>
        <strain evidence="1">YMF1.00683</strain>
    </source>
</reference>
<name>A0AB34FLQ5_9HYPO</name>
<dbReference type="InterPro" id="IPR027417">
    <property type="entry name" value="P-loop_NTPase"/>
</dbReference>
<dbReference type="SUPFAM" id="SSF52540">
    <property type="entry name" value="P-loop containing nucleoside triphosphate hydrolases"/>
    <property type="match status" value="1"/>
</dbReference>
<accession>A0AB34FLQ5</accession>
<dbReference type="Proteomes" id="UP001163105">
    <property type="component" value="Unassembled WGS sequence"/>
</dbReference>
<comment type="caution">
    <text evidence="1">The sequence shown here is derived from an EMBL/GenBank/DDBJ whole genome shotgun (WGS) entry which is preliminary data.</text>
</comment>
<organism evidence="1 2">
    <name type="scientific">Purpureocillium lavendulum</name>
    <dbReference type="NCBI Taxonomy" id="1247861"/>
    <lineage>
        <taxon>Eukaryota</taxon>
        <taxon>Fungi</taxon>
        <taxon>Dikarya</taxon>
        <taxon>Ascomycota</taxon>
        <taxon>Pezizomycotina</taxon>
        <taxon>Sordariomycetes</taxon>
        <taxon>Hypocreomycetidae</taxon>
        <taxon>Hypocreales</taxon>
        <taxon>Ophiocordycipitaceae</taxon>
        <taxon>Purpureocillium</taxon>
    </lineage>
</organism>
<dbReference type="AlphaFoldDB" id="A0AB34FLQ5"/>